<dbReference type="InterPro" id="IPR017937">
    <property type="entry name" value="Thioredoxin_CS"/>
</dbReference>
<name>A0ABQ2BV64_9FLAO</name>
<dbReference type="PANTHER" id="PTHR32234">
    <property type="entry name" value="THIOL:DISULFIDE INTERCHANGE PROTEIN DSBD"/>
    <property type="match status" value="1"/>
</dbReference>
<proteinExistence type="predicted"/>
<dbReference type="InterPro" id="IPR012336">
    <property type="entry name" value="Thioredoxin-like_fold"/>
</dbReference>
<protein>
    <submittedName>
        <fullName evidence="4">Thioredoxin</fullName>
    </submittedName>
</protein>
<evidence type="ECO:0000259" key="3">
    <source>
        <dbReference type="PROSITE" id="PS51352"/>
    </source>
</evidence>
<dbReference type="PROSITE" id="PS00194">
    <property type="entry name" value="THIOREDOXIN_1"/>
    <property type="match status" value="1"/>
</dbReference>
<keyword evidence="5" id="KW-1185">Reference proteome</keyword>
<evidence type="ECO:0000256" key="1">
    <source>
        <dbReference type="ARBA" id="ARBA00023284"/>
    </source>
</evidence>
<feature type="signal peptide" evidence="2">
    <location>
        <begin position="1"/>
        <end position="20"/>
    </location>
</feature>
<dbReference type="InterPro" id="IPR036249">
    <property type="entry name" value="Thioredoxin-like_sf"/>
</dbReference>
<evidence type="ECO:0000256" key="2">
    <source>
        <dbReference type="SAM" id="SignalP"/>
    </source>
</evidence>
<comment type="caution">
    <text evidence="4">The sequence shown here is derived from an EMBL/GenBank/DDBJ whole genome shotgun (WGS) entry which is preliminary data.</text>
</comment>
<dbReference type="RefSeq" id="WP_188373306.1">
    <property type="nucleotide sequence ID" value="NZ_BMDQ01000001.1"/>
</dbReference>
<sequence length="156" mass="17976">MKFLATIGFIALLNVCSAQTATINWLSFEELEVALTHNPKPVIIDFYADWCAYCKKMDQAVYSKPEVIALLNANYYAVKFNAESRVQVQFGGKIFKNRNLGKKRRAFHEITELLAAQPNQPMTLPAIVFFDKNFNITQRYFEYIPPKKMLSILKNN</sequence>
<dbReference type="EMBL" id="BMDQ01000001">
    <property type="protein sequence ID" value="GGI56389.1"/>
    <property type="molecule type" value="Genomic_DNA"/>
</dbReference>
<dbReference type="SUPFAM" id="SSF52833">
    <property type="entry name" value="Thioredoxin-like"/>
    <property type="match status" value="1"/>
</dbReference>
<feature type="domain" description="Thioredoxin" evidence="3">
    <location>
        <begin position="1"/>
        <end position="156"/>
    </location>
</feature>
<dbReference type="Gene3D" id="3.40.30.10">
    <property type="entry name" value="Glutaredoxin"/>
    <property type="match status" value="1"/>
</dbReference>
<evidence type="ECO:0000313" key="4">
    <source>
        <dbReference type="EMBL" id="GGI56389.1"/>
    </source>
</evidence>
<gene>
    <name evidence="4" type="ORF">GCM10011444_06980</name>
</gene>
<dbReference type="Pfam" id="PF13098">
    <property type="entry name" value="Thioredoxin_2"/>
    <property type="match status" value="1"/>
</dbReference>
<dbReference type="InterPro" id="IPR013766">
    <property type="entry name" value="Thioredoxin_domain"/>
</dbReference>
<accession>A0ABQ2BV64</accession>
<dbReference type="PANTHER" id="PTHR32234:SF0">
    <property type="entry name" value="THIOL:DISULFIDE INTERCHANGE PROTEIN DSBD"/>
    <property type="match status" value="1"/>
</dbReference>
<keyword evidence="2" id="KW-0732">Signal</keyword>
<dbReference type="Proteomes" id="UP000624701">
    <property type="component" value="Unassembled WGS sequence"/>
</dbReference>
<evidence type="ECO:0000313" key="5">
    <source>
        <dbReference type="Proteomes" id="UP000624701"/>
    </source>
</evidence>
<feature type="chain" id="PRO_5046733664" evidence="2">
    <location>
        <begin position="21"/>
        <end position="156"/>
    </location>
</feature>
<dbReference type="PROSITE" id="PS51352">
    <property type="entry name" value="THIOREDOXIN_2"/>
    <property type="match status" value="1"/>
</dbReference>
<reference evidence="5" key="1">
    <citation type="journal article" date="2019" name="Int. J. Syst. Evol. Microbiol.">
        <title>The Global Catalogue of Microorganisms (GCM) 10K type strain sequencing project: providing services to taxonomists for standard genome sequencing and annotation.</title>
        <authorList>
            <consortium name="The Broad Institute Genomics Platform"/>
            <consortium name="The Broad Institute Genome Sequencing Center for Infectious Disease"/>
            <person name="Wu L."/>
            <person name="Ma J."/>
        </authorList>
    </citation>
    <scope>NUCLEOTIDE SEQUENCE [LARGE SCALE GENOMIC DNA]</scope>
    <source>
        <strain evidence="5">CCM 8681</strain>
    </source>
</reference>
<organism evidence="4 5">
    <name type="scientific">Winogradskyella haliclonae</name>
    <dbReference type="NCBI Taxonomy" id="2048558"/>
    <lineage>
        <taxon>Bacteria</taxon>
        <taxon>Pseudomonadati</taxon>
        <taxon>Bacteroidota</taxon>
        <taxon>Flavobacteriia</taxon>
        <taxon>Flavobacteriales</taxon>
        <taxon>Flavobacteriaceae</taxon>
        <taxon>Winogradskyella</taxon>
    </lineage>
</organism>
<keyword evidence="1" id="KW-0676">Redox-active center</keyword>